<dbReference type="eggNOG" id="ENOG5031HMI">
    <property type="taxonomic scope" value="Bacteria"/>
</dbReference>
<dbReference type="PATRIC" id="fig|1212548.4.peg.2936"/>
<feature type="region of interest" description="Disordered" evidence="2">
    <location>
        <begin position="303"/>
        <end position="327"/>
    </location>
</feature>
<feature type="compositionally biased region" description="Basic and acidic residues" evidence="2">
    <location>
        <begin position="663"/>
        <end position="682"/>
    </location>
</feature>
<feature type="compositionally biased region" description="Polar residues" evidence="2">
    <location>
        <begin position="1240"/>
        <end position="1258"/>
    </location>
</feature>
<dbReference type="AlphaFoldDB" id="M2VI95"/>
<dbReference type="CDD" id="cd20705">
    <property type="entry name" value="MIX_I"/>
    <property type="match status" value="1"/>
</dbReference>
<accession>M2VI95</accession>
<evidence type="ECO:0000256" key="3">
    <source>
        <dbReference type="SAM" id="Phobius"/>
    </source>
</evidence>
<feature type="transmembrane region" description="Helical" evidence="3">
    <location>
        <begin position="1021"/>
        <end position="1039"/>
    </location>
</feature>
<dbReference type="Proteomes" id="UP000011700">
    <property type="component" value="Unassembled WGS sequence"/>
</dbReference>
<evidence type="ECO:0000313" key="4">
    <source>
        <dbReference type="EMBL" id="EMD99348.1"/>
    </source>
</evidence>
<feature type="transmembrane region" description="Helical" evidence="3">
    <location>
        <begin position="991"/>
        <end position="1015"/>
    </location>
</feature>
<feature type="region of interest" description="Disordered" evidence="2">
    <location>
        <begin position="1226"/>
        <end position="1258"/>
    </location>
</feature>
<feature type="region of interest" description="Disordered" evidence="2">
    <location>
        <begin position="653"/>
        <end position="682"/>
    </location>
</feature>
<sequence>MNAKLGSLSGNPACEAGKLIVEVIGKDHPPEQRVVIYDETDHELQEWLTQQAKQELVADSRRSSTLHIWDWQQQPKRHLWLEIEAERGSPIRVPLMDDTRVTPRQRERQWNCIVPVVPMSTMLGISANQQHREYPVHVRPGFIYLFYRGKVWRELEIRQAEGQVTYYDVRLSDFRNGEHFRDGARTATGKGLSEIWLPARWNNRAAPDIEVAYAEVQWPAVRLNAMERNARLRRARCNRLGLAVAERSFGNTTYRASSQQQAFYLHNVPAHRPRDPAREWLFDQPLKYLHDLSGHYPVQSQQYAQQVHQRHERGESTPGPTHARQTQDDLCPETGAWAVELGDTLQSLQHFCSATNEREHWQAAAAETDMLATVKKRQIAGVLVEDGLYRMRHLVARTNQAQAVLQLCAQRATFHAHHASALLIQRMMVPPHIGGQSNPLHRFISQVSQEGRKQIDLCSGQHARQLAMACLKAAQDNLAAWLEQAANQHALGDHFCLEGLDYAGAFQLCSQFFVCLARTADQQDPFLAAGDAPRTSAGRRLLCKIAQSASQPLHRMLWPEADDDTLLKPYQTVQTPNNGEGHYRADALNQVAQLNAPPGEEPATLEGNTLAGLMQQPDFLLLPSAKSGAAALITVWENLSSALKEAQKSLASATAENSQATTESRRSRVEVNQREGELSREQEQISRQREALGNEAFPAKYRLYTKDLQLLRSMLQQDFGDMVFIRRTAANQKNYYFFGLTDLPAAPQNARRIFGELLDMEGQLLASSNGRIVNRAGTDQQAQELLLLAIPKNHRTARLISELNRQIAEELRIQNDLQQARERREAARGRLSEANNALKQAQERLAQQERGWRRSARGVLGSTAFPAGVLILEVFNVRAECEARDAAIRNKGEFRSAVGLISAGTDLLLAMEFLANKVAHNHPLVQNFQNRYAERVVLRIPPKVAGVFGQKLITEVTGKLALQSFAGTLFVGISIYDALHEVSLGDDAAWGYGLMAVGGLVGVVGGFFTASGAAFLGMGPVAWATLLLILAGAALVWWLDDSPIEEWLTNGPFGNNRSDKVPHLWNDPQEAFYRLVSLFAGIRIRIGANPEQARHSGAMGLLVPAEYHAMRRSNTQVRIESNLPGLAATLGSANISAVSQLRSSSHRLSPRDMMQSSSHSLSPIQPLAQRLYPDALELFYEVPVSQSMPRTPPHRWQTYSLAVRAQIILQGEDRNWVFPAPPPTDVLRYDPKRHDKPEFSKTNQPFWANEQTHSDSQP</sequence>
<dbReference type="RefSeq" id="WP_003301938.1">
    <property type="nucleotide sequence ID" value="NZ_AOBS01000060.1"/>
</dbReference>
<dbReference type="EMBL" id="AOBS01000060">
    <property type="protein sequence ID" value="EMD99348.1"/>
    <property type="molecule type" value="Genomic_DNA"/>
</dbReference>
<gene>
    <name evidence="4" type="ORF">B381_14933</name>
</gene>
<name>M2VI95_STUST</name>
<keyword evidence="1" id="KW-0175">Coiled coil</keyword>
<evidence type="ECO:0000313" key="5">
    <source>
        <dbReference type="Proteomes" id="UP000011700"/>
    </source>
</evidence>
<comment type="caution">
    <text evidence="4">The sequence shown here is derived from an EMBL/GenBank/DDBJ whole genome shotgun (WGS) entry which is preliminary data.</text>
</comment>
<keyword evidence="3" id="KW-0472">Membrane</keyword>
<organism evidence="4 5">
    <name type="scientific">Stutzerimonas stutzeri NF13</name>
    <dbReference type="NCBI Taxonomy" id="1212548"/>
    <lineage>
        <taxon>Bacteria</taxon>
        <taxon>Pseudomonadati</taxon>
        <taxon>Pseudomonadota</taxon>
        <taxon>Gammaproteobacteria</taxon>
        <taxon>Pseudomonadales</taxon>
        <taxon>Pseudomonadaceae</taxon>
        <taxon>Stutzerimonas</taxon>
    </lineage>
</organism>
<dbReference type="OrthoDB" id="5406083at2"/>
<reference evidence="4 5" key="1">
    <citation type="journal article" date="2013" name="Genome Announc.">
        <title>Draft Genome of Pseudomonas stutzeri Strain NF13, a Nitrogen Fixer Isolated from the Galapagos Rift Hydrothermal Vent.</title>
        <authorList>
            <person name="Pena A."/>
            <person name="Busquets A."/>
            <person name="Gomila M."/>
            <person name="Mayol J."/>
            <person name="Bosch R."/>
            <person name="Nogales B."/>
            <person name="Garcia-Valdes E."/>
            <person name="Bennasar A."/>
            <person name="Lalucat J."/>
        </authorList>
    </citation>
    <scope>NUCLEOTIDE SEQUENCE [LARGE SCALE GENOMIC DNA]</scope>
    <source>
        <strain evidence="4 5">NF13</strain>
    </source>
</reference>
<proteinExistence type="predicted"/>
<feature type="coiled-coil region" evidence="1">
    <location>
        <begin position="800"/>
        <end position="851"/>
    </location>
</feature>
<evidence type="ECO:0000256" key="1">
    <source>
        <dbReference type="SAM" id="Coils"/>
    </source>
</evidence>
<feature type="compositionally biased region" description="Basic and acidic residues" evidence="2">
    <location>
        <begin position="1227"/>
        <end position="1239"/>
    </location>
</feature>
<protein>
    <submittedName>
        <fullName evidence="4">Uncharacterized protein</fullName>
    </submittedName>
</protein>
<keyword evidence="3" id="KW-1133">Transmembrane helix</keyword>
<keyword evidence="3" id="KW-0812">Transmembrane</keyword>
<evidence type="ECO:0000256" key="2">
    <source>
        <dbReference type="SAM" id="MobiDB-lite"/>
    </source>
</evidence>
<feature type="compositionally biased region" description="Polar residues" evidence="2">
    <location>
        <begin position="653"/>
        <end position="662"/>
    </location>
</feature>